<feature type="chain" id="PRO_5012508475" evidence="1">
    <location>
        <begin position="23"/>
        <end position="111"/>
    </location>
</feature>
<keyword evidence="1" id="KW-0732">Signal</keyword>
<name>A0A1Y2K2X9_9PROT</name>
<protein>
    <submittedName>
        <fullName evidence="2">Uncharacterized protein</fullName>
    </submittedName>
</protein>
<dbReference type="RefSeq" id="WP_085444789.1">
    <property type="nucleotide sequence ID" value="NZ_LVJN01000020.1"/>
</dbReference>
<comment type="caution">
    <text evidence="2">The sequence shown here is derived from an EMBL/GenBank/DDBJ whole genome shotgun (WGS) entry which is preliminary data.</text>
</comment>
<dbReference type="STRING" id="1434232.MAIT1_02434"/>
<feature type="signal peptide" evidence="1">
    <location>
        <begin position="1"/>
        <end position="22"/>
    </location>
</feature>
<reference evidence="2 3" key="1">
    <citation type="journal article" date="2016" name="BMC Genomics">
        <title>Combined genomic and structural analyses of a cultured magnetotactic bacterium reveals its niche adaptation to a dynamic environment.</title>
        <authorList>
            <person name="Araujo A.C."/>
            <person name="Morillo V."/>
            <person name="Cypriano J."/>
            <person name="Teixeira L.C."/>
            <person name="Leao P."/>
            <person name="Lyra S."/>
            <person name="Almeida L.G."/>
            <person name="Bazylinski D.A."/>
            <person name="Vasconcellos A.T."/>
            <person name="Abreu F."/>
            <person name="Lins U."/>
        </authorList>
    </citation>
    <scope>NUCLEOTIDE SEQUENCE [LARGE SCALE GENOMIC DNA]</scope>
    <source>
        <strain evidence="2 3">IT-1</strain>
    </source>
</reference>
<accession>A0A1Y2K2X9</accession>
<dbReference type="Proteomes" id="UP000194003">
    <property type="component" value="Unassembled WGS sequence"/>
</dbReference>
<proteinExistence type="predicted"/>
<keyword evidence="3" id="KW-1185">Reference proteome</keyword>
<dbReference type="EMBL" id="LVJN01000020">
    <property type="protein sequence ID" value="OSM02312.1"/>
    <property type="molecule type" value="Genomic_DNA"/>
</dbReference>
<sequence length="111" mass="12540">MKKIALVLMALSLLGAAPNAFADPAKGGKYYLKIFKPKTGYNGTKFASMHTRDEWKRLFDNDGYGFIAEFGAKHPSLKKFLYSDQFKIKLMPHIRDFAIEYASDSGNVPRD</sequence>
<gene>
    <name evidence="2" type="ORF">MAIT1_02434</name>
</gene>
<evidence type="ECO:0000313" key="2">
    <source>
        <dbReference type="EMBL" id="OSM02312.1"/>
    </source>
</evidence>
<evidence type="ECO:0000256" key="1">
    <source>
        <dbReference type="SAM" id="SignalP"/>
    </source>
</evidence>
<evidence type="ECO:0000313" key="3">
    <source>
        <dbReference type="Proteomes" id="UP000194003"/>
    </source>
</evidence>
<organism evidence="2 3">
    <name type="scientific">Magnetofaba australis IT-1</name>
    <dbReference type="NCBI Taxonomy" id="1434232"/>
    <lineage>
        <taxon>Bacteria</taxon>
        <taxon>Pseudomonadati</taxon>
        <taxon>Pseudomonadota</taxon>
        <taxon>Magnetococcia</taxon>
        <taxon>Magnetococcales</taxon>
        <taxon>Magnetococcaceae</taxon>
        <taxon>Magnetofaba</taxon>
    </lineage>
</organism>
<dbReference type="AlphaFoldDB" id="A0A1Y2K2X9"/>